<feature type="region of interest" description="Disordered" evidence="1">
    <location>
        <begin position="1"/>
        <end position="37"/>
    </location>
</feature>
<dbReference type="RefSeq" id="WP_116270950.1">
    <property type="nucleotide sequence ID" value="NZ_BGZJ01000002.1"/>
</dbReference>
<evidence type="ECO:0000313" key="2">
    <source>
        <dbReference type="EMBL" id="GBO94741.1"/>
    </source>
</evidence>
<dbReference type="Proteomes" id="UP000266091">
    <property type="component" value="Unassembled WGS sequence"/>
</dbReference>
<dbReference type="AlphaFoldDB" id="A0A388SH43"/>
<reference evidence="2 3" key="1">
    <citation type="journal article" date="2018" name="Int. J. Syst. Evol. Microbiol.">
        <title>Mesosutterella multiformis gen. nov., sp. nov., a member of the family Sutterellaceae and Sutterella megalosphaeroides sp. nov., isolated from human faeces.</title>
        <authorList>
            <person name="Sakamoto M."/>
            <person name="Ikeyama N."/>
            <person name="Kunihiro T."/>
            <person name="Iino T."/>
            <person name="Yuki M."/>
            <person name="Ohkuma M."/>
        </authorList>
    </citation>
    <scope>NUCLEOTIDE SEQUENCE [LARGE SCALE GENOMIC DNA]</scope>
    <source>
        <strain evidence="2 3">4NBBH2</strain>
    </source>
</reference>
<dbReference type="OrthoDB" id="9927163at2"/>
<evidence type="ECO:0000256" key="1">
    <source>
        <dbReference type="SAM" id="MobiDB-lite"/>
    </source>
</evidence>
<organism evidence="2 3">
    <name type="scientific">Mesosutterella multiformis</name>
    <dbReference type="NCBI Taxonomy" id="2259133"/>
    <lineage>
        <taxon>Bacteria</taxon>
        <taxon>Pseudomonadati</taxon>
        <taxon>Pseudomonadota</taxon>
        <taxon>Betaproteobacteria</taxon>
        <taxon>Burkholderiales</taxon>
        <taxon>Sutterellaceae</taxon>
        <taxon>Mesosutterella</taxon>
    </lineage>
</organism>
<name>A0A388SH43_9BURK</name>
<feature type="region of interest" description="Disordered" evidence="1">
    <location>
        <begin position="112"/>
        <end position="140"/>
    </location>
</feature>
<dbReference type="EMBL" id="BGZJ01000002">
    <property type="protein sequence ID" value="GBO94741.1"/>
    <property type="molecule type" value="Genomic_DNA"/>
</dbReference>
<evidence type="ECO:0000313" key="3">
    <source>
        <dbReference type="Proteomes" id="UP000266091"/>
    </source>
</evidence>
<keyword evidence="3" id="KW-1185">Reference proteome</keyword>
<feature type="compositionally biased region" description="Basic and acidic residues" evidence="1">
    <location>
        <begin position="8"/>
        <end position="17"/>
    </location>
</feature>
<protein>
    <submittedName>
        <fullName evidence="2">Uncharacterized protein</fullName>
    </submittedName>
</protein>
<accession>A0A388SH43</accession>
<sequence length="140" mass="15769">MGLFDFLKGGKTEEKAPPKTAPAKPKEKPHAPERTAESLQAEQMRLLRGTAILNGERLKTLRPERITEDLRRIDKARGLADFELKLAEKESEKKQLEKWKLGLGLLAGMYRAQTRENQGRGMKKPTPKKYSGAKKTNTGN</sequence>
<accession>A0A401LI22</accession>
<feature type="compositionally biased region" description="Basic and acidic residues" evidence="1">
    <location>
        <begin position="24"/>
        <end position="36"/>
    </location>
</feature>
<comment type="caution">
    <text evidence="2">The sequence shown here is derived from an EMBL/GenBank/DDBJ whole genome shotgun (WGS) entry which is preliminary data.</text>
</comment>
<proteinExistence type="predicted"/>
<gene>
    <name evidence="2" type="ORF">MESMUL_20950</name>
</gene>